<keyword evidence="2" id="KW-1185">Reference proteome</keyword>
<dbReference type="EMBL" id="UZAF01000359">
    <property type="protein sequence ID" value="VDO05567.1"/>
    <property type="molecule type" value="Genomic_DNA"/>
</dbReference>
<evidence type="ECO:0000313" key="1">
    <source>
        <dbReference type="EMBL" id="VDO05567.1"/>
    </source>
</evidence>
<dbReference type="AlphaFoldDB" id="A0A0N4VT83"/>
<accession>A0A0N4VT83</accession>
<gene>
    <name evidence="1" type="ORF">HPLM_LOCUS501</name>
</gene>
<dbReference type="WBParaSite" id="HPLM_0000050001-mRNA-1">
    <property type="protein sequence ID" value="HPLM_0000050001-mRNA-1"/>
    <property type="gene ID" value="HPLM_0000050001"/>
</dbReference>
<dbReference type="Proteomes" id="UP000268014">
    <property type="component" value="Unassembled WGS sequence"/>
</dbReference>
<evidence type="ECO:0000313" key="2">
    <source>
        <dbReference type="Proteomes" id="UP000268014"/>
    </source>
</evidence>
<reference evidence="3" key="1">
    <citation type="submission" date="2017-02" db="UniProtKB">
        <authorList>
            <consortium name="WormBaseParasite"/>
        </authorList>
    </citation>
    <scope>IDENTIFICATION</scope>
</reference>
<name>A0A0N4VT83_HAEPC</name>
<sequence length="72" mass="7678">MASTVRTVEGASGLRIENNVNGSQKREPHVEKCGGVLYVLSTVELPAATDDVVDSDVDFELERLCSVDGSDP</sequence>
<evidence type="ECO:0000313" key="3">
    <source>
        <dbReference type="WBParaSite" id="HPLM_0000050001-mRNA-1"/>
    </source>
</evidence>
<reference evidence="1 2" key="2">
    <citation type="submission" date="2018-11" db="EMBL/GenBank/DDBJ databases">
        <authorList>
            <consortium name="Pathogen Informatics"/>
        </authorList>
    </citation>
    <scope>NUCLEOTIDE SEQUENCE [LARGE SCALE GENOMIC DNA]</scope>
    <source>
        <strain evidence="1 2">MHpl1</strain>
    </source>
</reference>
<protein>
    <submittedName>
        <fullName evidence="1 3">Uncharacterized protein</fullName>
    </submittedName>
</protein>
<organism evidence="3">
    <name type="scientific">Haemonchus placei</name>
    <name type="common">Barber's pole worm</name>
    <dbReference type="NCBI Taxonomy" id="6290"/>
    <lineage>
        <taxon>Eukaryota</taxon>
        <taxon>Metazoa</taxon>
        <taxon>Ecdysozoa</taxon>
        <taxon>Nematoda</taxon>
        <taxon>Chromadorea</taxon>
        <taxon>Rhabditida</taxon>
        <taxon>Rhabditina</taxon>
        <taxon>Rhabditomorpha</taxon>
        <taxon>Strongyloidea</taxon>
        <taxon>Trichostrongylidae</taxon>
        <taxon>Haemonchus</taxon>
    </lineage>
</organism>
<proteinExistence type="predicted"/>